<dbReference type="GO" id="GO:0016301">
    <property type="term" value="F:kinase activity"/>
    <property type="evidence" value="ECO:0007669"/>
    <property type="project" value="UniProtKB-KW"/>
</dbReference>
<gene>
    <name evidence="1" type="ORF">BCB69_03025</name>
    <name evidence="2" type="ORF">DX915_00170</name>
</gene>
<evidence type="ECO:0000313" key="2">
    <source>
        <dbReference type="EMBL" id="RID93999.1"/>
    </source>
</evidence>
<dbReference type="RefSeq" id="WP_022514154.1">
    <property type="nucleotide sequence ID" value="NZ_CP017037.1"/>
</dbReference>
<reference evidence="1" key="1">
    <citation type="submission" date="2016-08" db="EMBL/GenBank/DDBJ databases">
        <authorList>
            <person name="Seilhamer J.J."/>
        </authorList>
    </citation>
    <scope>NUCLEOTIDE SEQUENCE [LARGE SCALE GENOMIC DNA]</scope>
    <source>
        <strain evidence="1">F0677</strain>
    </source>
</reference>
<dbReference type="EMBL" id="CP017037">
    <property type="protein sequence ID" value="AOH39030.1"/>
    <property type="molecule type" value="Genomic_DNA"/>
</dbReference>
<dbReference type="OrthoDB" id="1669180at2"/>
<dbReference type="KEGG" id="dpn:BCB69_03025"/>
<protein>
    <submittedName>
        <fullName evidence="1">Histidine kinase</fullName>
    </submittedName>
</protein>
<dbReference type="Proteomes" id="UP000266262">
    <property type="component" value="Unassembled WGS sequence"/>
</dbReference>
<name>A0A1B3WDH8_9FIRM</name>
<reference evidence="3" key="2">
    <citation type="submission" date="2016-08" db="EMBL/GenBank/DDBJ databases">
        <authorList>
            <person name="Holder M.E."/>
            <person name="Ajami N.J."/>
            <person name="Petrosino J.F."/>
        </authorList>
    </citation>
    <scope>NUCLEOTIDE SEQUENCE [LARGE SCALE GENOMIC DNA]</scope>
    <source>
        <strain evidence="3">F0677</strain>
    </source>
</reference>
<keyword evidence="1" id="KW-0418">Kinase</keyword>
<proteinExistence type="predicted"/>
<dbReference type="EMBL" id="QWKU01000001">
    <property type="protein sequence ID" value="RID93999.1"/>
    <property type="molecule type" value="Genomic_DNA"/>
</dbReference>
<accession>A0A1B3WDH8</accession>
<dbReference type="Proteomes" id="UP000094757">
    <property type="component" value="Chromosome"/>
</dbReference>
<dbReference type="STRING" id="39950.BCB69_03025"/>
<keyword evidence="4" id="KW-1185">Reference proteome</keyword>
<reference evidence="2 4" key="3">
    <citation type="submission" date="2018-08" db="EMBL/GenBank/DDBJ databases">
        <title>Draft genome sequence of Dialister pneumosintes KCOM 1685.</title>
        <authorList>
            <person name="Kook J.-K."/>
            <person name="Park S.-N."/>
            <person name="Lim Y.K."/>
        </authorList>
    </citation>
    <scope>NUCLEOTIDE SEQUENCE [LARGE SCALE GENOMIC DNA]</scope>
    <source>
        <strain evidence="2 4">KCOM 1685</strain>
    </source>
</reference>
<sequence length="148" mass="17226">MTETRIPNLKADKFQSYLKENKVDFFKRDDKHDESNTVLFRSNIAVEGQKIPVNIITDSSIYTLIRVFIGSGLIKDVNRSKFENFLNVQNRSYKVFKYAATEDGDIFLDACIPSMQDSFDPRVVRIVLDVIVDHLTHEYKNVMKLAWE</sequence>
<evidence type="ECO:0000313" key="3">
    <source>
        <dbReference type="Proteomes" id="UP000094757"/>
    </source>
</evidence>
<keyword evidence="1" id="KW-0808">Transferase</keyword>
<organism evidence="1 3">
    <name type="scientific">Dialister pneumosintes</name>
    <dbReference type="NCBI Taxonomy" id="39950"/>
    <lineage>
        <taxon>Bacteria</taxon>
        <taxon>Bacillati</taxon>
        <taxon>Bacillota</taxon>
        <taxon>Negativicutes</taxon>
        <taxon>Veillonellales</taxon>
        <taxon>Veillonellaceae</taxon>
        <taxon>Dialister</taxon>
    </lineage>
</organism>
<dbReference type="AlphaFoldDB" id="A0A1B3WDH8"/>
<evidence type="ECO:0000313" key="4">
    <source>
        <dbReference type="Proteomes" id="UP000266262"/>
    </source>
</evidence>
<evidence type="ECO:0000313" key="1">
    <source>
        <dbReference type="EMBL" id="AOH39030.1"/>
    </source>
</evidence>